<sequence length="170" mass="19065">MMFVGRVQLQLGLILCVLIIAVWGSTPWYQARDASSAAPQQAPFNFRCETECSTTMDCATGLSCFQATADSNGCCLKALKPNETGCLIDDQCKRACESTHCDSTQSQPRCLCDTGRHFLFNKCWKKCPEFAHPEPVVDATGFSQCVLKVDSKTAMNYMRRFRRQMRSNFC</sequence>
<keyword evidence="2" id="KW-1185">Reference proteome</keyword>
<evidence type="ECO:0000313" key="3">
    <source>
        <dbReference type="WBParaSite" id="Pan_g6825.t1"/>
    </source>
</evidence>
<feature type="chain" id="PRO_5028873732" evidence="1">
    <location>
        <begin position="25"/>
        <end position="170"/>
    </location>
</feature>
<name>A0A7E4W5K8_PANRE</name>
<evidence type="ECO:0000256" key="1">
    <source>
        <dbReference type="SAM" id="SignalP"/>
    </source>
</evidence>
<evidence type="ECO:0000313" key="2">
    <source>
        <dbReference type="Proteomes" id="UP000492821"/>
    </source>
</evidence>
<organism evidence="2 3">
    <name type="scientific">Panagrellus redivivus</name>
    <name type="common">Microworm</name>
    <dbReference type="NCBI Taxonomy" id="6233"/>
    <lineage>
        <taxon>Eukaryota</taxon>
        <taxon>Metazoa</taxon>
        <taxon>Ecdysozoa</taxon>
        <taxon>Nematoda</taxon>
        <taxon>Chromadorea</taxon>
        <taxon>Rhabditida</taxon>
        <taxon>Tylenchina</taxon>
        <taxon>Panagrolaimomorpha</taxon>
        <taxon>Panagrolaimoidea</taxon>
        <taxon>Panagrolaimidae</taxon>
        <taxon>Panagrellus</taxon>
    </lineage>
</organism>
<reference evidence="2" key="1">
    <citation type="journal article" date="2013" name="Genetics">
        <title>The draft genome and transcriptome of Panagrellus redivivus are shaped by the harsh demands of a free-living lifestyle.</title>
        <authorList>
            <person name="Srinivasan J."/>
            <person name="Dillman A.R."/>
            <person name="Macchietto M.G."/>
            <person name="Heikkinen L."/>
            <person name="Lakso M."/>
            <person name="Fracchia K.M."/>
            <person name="Antoshechkin I."/>
            <person name="Mortazavi A."/>
            <person name="Wong G."/>
            <person name="Sternberg P.W."/>
        </authorList>
    </citation>
    <scope>NUCLEOTIDE SEQUENCE [LARGE SCALE GENOMIC DNA]</scope>
    <source>
        <strain evidence="2">MT8872</strain>
    </source>
</reference>
<feature type="signal peptide" evidence="1">
    <location>
        <begin position="1"/>
        <end position="24"/>
    </location>
</feature>
<dbReference type="Proteomes" id="UP000492821">
    <property type="component" value="Unassembled WGS sequence"/>
</dbReference>
<dbReference type="WBParaSite" id="Pan_g6825.t1">
    <property type="protein sequence ID" value="Pan_g6825.t1"/>
    <property type="gene ID" value="Pan_g6825"/>
</dbReference>
<reference evidence="3" key="2">
    <citation type="submission" date="2020-10" db="UniProtKB">
        <authorList>
            <consortium name="WormBaseParasite"/>
        </authorList>
    </citation>
    <scope>IDENTIFICATION</scope>
</reference>
<proteinExistence type="predicted"/>
<dbReference type="AlphaFoldDB" id="A0A7E4W5K8"/>
<accession>A0A7E4W5K8</accession>
<keyword evidence="1" id="KW-0732">Signal</keyword>
<protein>
    <submittedName>
        <fullName evidence="3">TIL domain-containing protein</fullName>
    </submittedName>
</protein>